<protein>
    <recommendedName>
        <fullName evidence="1">AB hydrolase-1 domain-containing protein</fullName>
    </recommendedName>
</protein>
<organism evidence="2 3">
    <name type="scientific">Actinomarinicola tropica</name>
    <dbReference type="NCBI Taxonomy" id="2789776"/>
    <lineage>
        <taxon>Bacteria</taxon>
        <taxon>Bacillati</taxon>
        <taxon>Actinomycetota</taxon>
        <taxon>Acidimicrobiia</taxon>
        <taxon>Acidimicrobiales</taxon>
        <taxon>Iamiaceae</taxon>
        <taxon>Actinomarinicola</taxon>
    </lineage>
</organism>
<name>A0A5Q2RJ73_9ACTN</name>
<accession>A0A5Q2RJ73</accession>
<dbReference type="RefSeq" id="WP_153758173.1">
    <property type="nucleotide sequence ID" value="NZ_CP045851.1"/>
</dbReference>
<evidence type="ECO:0000313" key="2">
    <source>
        <dbReference type="EMBL" id="QGG94067.1"/>
    </source>
</evidence>
<dbReference type="KEGG" id="atq:GH723_02520"/>
<gene>
    <name evidence="2" type="ORF">GH723_02520</name>
</gene>
<dbReference type="SUPFAM" id="SSF53474">
    <property type="entry name" value="alpha/beta-Hydrolases"/>
    <property type="match status" value="1"/>
</dbReference>
<evidence type="ECO:0000313" key="3">
    <source>
        <dbReference type="Proteomes" id="UP000334019"/>
    </source>
</evidence>
<proteinExistence type="predicted"/>
<dbReference type="InterPro" id="IPR029058">
    <property type="entry name" value="AB_hydrolase_fold"/>
</dbReference>
<dbReference type="Pfam" id="PF12697">
    <property type="entry name" value="Abhydrolase_6"/>
    <property type="match status" value="1"/>
</dbReference>
<dbReference type="GO" id="GO:0003824">
    <property type="term" value="F:catalytic activity"/>
    <property type="evidence" value="ECO:0007669"/>
    <property type="project" value="UniProtKB-ARBA"/>
</dbReference>
<dbReference type="InterPro" id="IPR000073">
    <property type="entry name" value="AB_hydrolase_1"/>
</dbReference>
<keyword evidence="3" id="KW-1185">Reference proteome</keyword>
<dbReference type="EMBL" id="CP045851">
    <property type="protein sequence ID" value="QGG94067.1"/>
    <property type="molecule type" value="Genomic_DNA"/>
</dbReference>
<evidence type="ECO:0000259" key="1">
    <source>
        <dbReference type="Pfam" id="PF12697"/>
    </source>
</evidence>
<dbReference type="Proteomes" id="UP000334019">
    <property type="component" value="Chromosome"/>
</dbReference>
<sequence length="162" mass="17101">MTPAPSPAWPPPSLGDRLRSLPSLPAAFVATIGDQGSDQRLRALREAGVPVIVGHSNRDLAIWYPFARGAAAAAGATLVTVDGAGHSWMIEDPDSLPAMLAELLDGPLGDAVDARARGGIDDMLAPDALARVLDRPRSRPYRLQPHHRWTVEVAEGGPVAQP</sequence>
<feature type="domain" description="AB hydrolase-1" evidence="1">
    <location>
        <begin position="28"/>
        <end position="94"/>
    </location>
</feature>
<reference evidence="2 3" key="1">
    <citation type="submission" date="2019-11" db="EMBL/GenBank/DDBJ databases">
        <authorList>
            <person name="He Y."/>
        </authorList>
    </citation>
    <scope>NUCLEOTIDE SEQUENCE [LARGE SCALE GENOMIC DNA]</scope>
    <source>
        <strain evidence="2 3">SCSIO 58843</strain>
    </source>
</reference>
<dbReference type="AlphaFoldDB" id="A0A5Q2RJ73"/>
<dbReference type="Gene3D" id="3.40.50.1820">
    <property type="entry name" value="alpha/beta hydrolase"/>
    <property type="match status" value="1"/>
</dbReference>